<feature type="region of interest" description="Disordered" evidence="1">
    <location>
        <begin position="49"/>
        <end position="75"/>
    </location>
</feature>
<gene>
    <name evidence="2" type="ORF">PECUL_23A061424</name>
</gene>
<evidence type="ECO:0000313" key="2">
    <source>
        <dbReference type="EMBL" id="CAH2283977.1"/>
    </source>
</evidence>
<dbReference type="Proteomes" id="UP001295444">
    <property type="component" value="Chromosome 04"/>
</dbReference>
<evidence type="ECO:0000256" key="1">
    <source>
        <dbReference type="SAM" id="MobiDB-lite"/>
    </source>
</evidence>
<evidence type="ECO:0000313" key="3">
    <source>
        <dbReference type="Proteomes" id="UP001295444"/>
    </source>
</evidence>
<accession>A0AAD1W4P4</accession>
<feature type="non-terminal residue" evidence="2">
    <location>
        <position position="105"/>
    </location>
</feature>
<feature type="non-terminal residue" evidence="2">
    <location>
        <position position="1"/>
    </location>
</feature>
<name>A0AAD1W4P4_PELCU</name>
<reference evidence="2" key="1">
    <citation type="submission" date="2022-03" db="EMBL/GenBank/DDBJ databases">
        <authorList>
            <person name="Alioto T."/>
            <person name="Alioto T."/>
            <person name="Gomez Garrido J."/>
        </authorList>
    </citation>
    <scope>NUCLEOTIDE SEQUENCE</scope>
</reference>
<sequence length="105" mass="12491">AIERFWAQLWNKTLRQTPKSPAAASLQPDLPHITTKPKLTKKSFVAKPMMEKQRQKWRQVPHHQRPSPAKHRYPLAPQLTRDYPHMHRSFPRMALKQRTLRKPSN</sequence>
<organism evidence="2 3">
    <name type="scientific">Pelobates cultripes</name>
    <name type="common">Western spadefoot toad</name>
    <dbReference type="NCBI Taxonomy" id="61616"/>
    <lineage>
        <taxon>Eukaryota</taxon>
        <taxon>Metazoa</taxon>
        <taxon>Chordata</taxon>
        <taxon>Craniata</taxon>
        <taxon>Vertebrata</taxon>
        <taxon>Euteleostomi</taxon>
        <taxon>Amphibia</taxon>
        <taxon>Batrachia</taxon>
        <taxon>Anura</taxon>
        <taxon>Pelobatoidea</taxon>
        <taxon>Pelobatidae</taxon>
        <taxon>Pelobates</taxon>
    </lineage>
</organism>
<dbReference type="AlphaFoldDB" id="A0AAD1W4P4"/>
<proteinExistence type="predicted"/>
<feature type="compositionally biased region" description="Basic residues" evidence="1">
    <location>
        <begin position="55"/>
        <end position="73"/>
    </location>
</feature>
<protein>
    <submittedName>
        <fullName evidence="2">Uncharacterized protein</fullName>
    </submittedName>
</protein>
<dbReference type="EMBL" id="OW240915">
    <property type="protein sequence ID" value="CAH2283977.1"/>
    <property type="molecule type" value="Genomic_DNA"/>
</dbReference>
<keyword evidence="3" id="KW-1185">Reference proteome</keyword>